<keyword evidence="4" id="KW-0804">Transcription</keyword>
<dbReference type="PANTHER" id="PTHR30346">
    <property type="entry name" value="TRANSCRIPTIONAL DUAL REGULATOR HCAR-RELATED"/>
    <property type="match status" value="1"/>
</dbReference>
<comment type="caution">
    <text evidence="7">The sequence shown here is derived from an EMBL/GenBank/DDBJ whole genome shotgun (WGS) entry which is preliminary data.</text>
</comment>
<dbReference type="GO" id="GO:0003700">
    <property type="term" value="F:DNA-binding transcription factor activity"/>
    <property type="evidence" value="ECO:0007669"/>
    <property type="project" value="InterPro"/>
</dbReference>
<organism evidence="7 8">
    <name type="scientific">Clavibacter michiganensis</name>
    <dbReference type="NCBI Taxonomy" id="28447"/>
    <lineage>
        <taxon>Bacteria</taxon>
        <taxon>Bacillati</taxon>
        <taxon>Actinomycetota</taxon>
        <taxon>Actinomycetes</taxon>
        <taxon>Micrococcales</taxon>
        <taxon>Microbacteriaceae</taxon>
        <taxon>Clavibacter</taxon>
    </lineage>
</organism>
<evidence type="ECO:0000256" key="5">
    <source>
        <dbReference type="SAM" id="MobiDB-lite"/>
    </source>
</evidence>
<evidence type="ECO:0000259" key="6">
    <source>
        <dbReference type="PROSITE" id="PS50931"/>
    </source>
</evidence>
<dbReference type="GO" id="GO:0003677">
    <property type="term" value="F:DNA binding"/>
    <property type="evidence" value="ECO:0007669"/>
    <property type="project" value="UniProtKB-KW"/>
</dbReference>
<dbReference type="PANTHER" id="PTHR30346:SF29">
    <property type="entry name" value="LYSR SUBSTRATE-BINDING"/>
    <property type="match status" value="1"/>
</dbReference>
<accession>A0A251XVR0</accession>
<dbReference type="Pfam" id="PF03466">
    <property type="entry name" value="LysR_substrate"/>
    <property type="match status" value="1"/>
</dbReference>
<dbReference type="GO" id="GO:0032993">
    <property type="term" value="C:protein-DNA complex"/>
    <property type="evidence" value="ECO:0007669"/>
    <property type="project" value="TreeGrafter"/>
</dbReference>
<dbReference type="InterPro" id="IPR036390">
    <property type="entry name" value="WH_DNA-bd_sf"/>
</dbReference>
<feature type="region of interest" description="Disordered" evidence="5">
    <location>
        <begin position="304"/>
        <end position="326"/>
    </location>
</feature>
<dbReference type="Pfam" id="PF00126">
    <property type="entry name" value="HTH_1"/>
    <property type="match status" value="1"/>
</dbReference>
<dbReference type="InterPro" id="IPR036388">
    <property type="entry name" value="WH-like_DNA-bd_sf"/>
</dbReference>
<sequence length="326" mass="33902">MKGRLVDPTRLRLLRELGDRGSVAAVAAAMHVSASAVSQQLAVLQAQVAVPLTVKRGRRLVLTDAGEALAVAATRVEVALAEARDAVGSFLGHDAQPVRVSAFHSAGLALFGPLLAELGAAPGPRVSLADADVAQSEFARLTADHDLVVAHRLPHEPEWPAGRLVVVPLLVEPLDIALHAGHPLAAAPGIRPEQLRDERWISTHEGFPLTGVLAQLGALIGRAPQVDHRINEFSVAAQVVRAGAAVAVMPRMTAAPLAVDGMVLRPLVGAALVRHVDVLARPDAMARLPVRRVLDALRRVASAAAESAGGPAPVAVGGTGSDRPER</sequence>
<protein>
    <submittedName>
        <fullName evidence="7">HTH-type transcriptional regulator CynR</fullName>
    </submittedName>
</protein>
<keyword evidence="2" id="KW-0805">Transcription regulation</keyword>
<dbReference type="AlphaFoldDB" id="A0A251XVR0"/>
<keyword evidence="3" id="KW-0238">DNA-binding</keyword>
<feature type="domain" description="HTH lysR-type" evidence="6">
    <location>
        <begin position="6"/>
        <end position="63"/>
    </location>
</feature>
<dbReference type="Gene3D" id="3.40.190.10">
    <property type="entry name" value="Periplasmic binding protein-like II"/>
    <property type="match status" value="2"/>
</dbReference>
<proteinExistence type="inferred from homology"/>
<dbReference type="Gene3D" id="1.10.10.10">
    <property type="entry name" value="Winged helix-like DNA-binding domain superfamily/Winged helix DNA-binding domain"/>
    <property type="match status" value="1"/>
</dbReference>
<evidence type="ECO:0000256" key="4">
    <source>
        <dbReference type="ARBA" id="ARBA00023163"/>
    </source>
</evidence>
<evidence type="ECO:0000256" key="3">
    <source>
        <dbReference type="ARBA" id="ARBA00023125"/>
    </source>
</evidence>
<dbReference type="InterPro" id="IPR000847">
    <property type="entry name" value="LysR_HTH_N"/>
</dbReference>
<evidence type="ECO:0000256" key="1">
    <source>
        <dbReference type="ARBA" id="ARBA00009437"/>
    </source>
</evidence>
<gene>
    <name evidence="7" type="primary">cynR</name>
    <name evidence="7" type="ORF">CMsap09_11750</name>
</gene>
<name>A0A251XVR0_9MICO</name>
<dbReference type="InterPro" id="IPR005119">
    <property type="entry name" value="LysR_subst-bd"/>
</dbReference>
<dbReference type="PROSITE" id="PS50931">
    <property type="entry name" value="HTH_LYSR"/>
    <property type="match status" value="1"/>
</dbReference>
<reference evidence="7 8" key="1">
    <citation type="submission" date="2016-08" db="EMBL/GenBank/DDBJ databases">
        <title>Genome sequence of Clavibacter michiganensis spp. strain CASJ009.</title>
        <authorList>
            <person name="Thapa S.P."/>
            <person name="Coaker G."/>
        </authorList>
    </citation>
    <scope>NUCLEOTIDE SEQUENCE [LARGE SCALE GENOMIC DNA]</scope>
    <source>
        <strain evidence="7">CASJ009</strain>
    </source>
</reference>
<evidence type="ECO:0000313" key="8">
    <source>
        <dbReference type="Proteomes" id="UP000195106"/>
    </source>
</evidence>
<dbReference type="EMBL" id="MDHJ01000001">
    <property type="protein sequence ID" value="OUE09611.1"/>
    <property type="molecule type" value="Genomic_DNA"/>
</dbReference>
<comment type="similarity">
    <text evidence="1">Belongs to the LysR transcriptional regulatory family.</text>
</comment>
<feature type="compositionally biased region" description="Low complexity" evidence="5">
    <location>
        <begin position="304"/>
        <end position="316"/>
    </location>
</feature>
<evidence type="ECO:0000256" key="2">
    <source>
        <dbReference type="ARBA" id="ARBA00023015"/>
    </source>
</evidence>
<dbReference type="Proteomes" id="UP000195106">
    <property type="component" value="Unassembled WGS sequence"/>
</dbReference>
<dbReference type="SUPFAM" id="SSF53850">
    <property type="entry name" value="Periplasmic binding protein-like II"/>
    <property type="match status" value="1"/>
</dbReference>
<dbReference type="SUPFAM" id="SSF46785">
    <property type="entry name" value="Winged helix' DNA-binding domain"/>
    <property type="match status" value="1"/>
</dbReference>
<evidence type="ECO:0000313" key="7">
    <source>
        <dbReference type="EMBL" id="OUE09611.1"/>
    </source>
</evidence>